<dbReference type="InParanoid" id="F2U6B9"/>
<keyword evidence="9" id="KW-0739">Sodium transport</keyword>
<dbReference type="AlphaFoldDB" id="F2U6B9"/>
<dbReference type="Pfam" id="PF00999">
    <property type="entry name" value="Na_H_Exchanger"/>
    <property type="match status" value="1"/>
</dbReference>
<dbReference type="STRING" id="946362.F2U6B9"/>
<dbReference type="GeneID" id="16076005"/>
<dbReference type="eggNOG" id="KOG1650">
    <property type="taxonomic scope" value="Eukaryota"/>
</dbReference>
<organism evidence="14">
    <name type="scientific">Salpingoeca rosetta (strain ATCC 50818 / BSB-021)</name>
    <dbReference type="NCBI Taxonomy" id="946362"/>
    <lineage>
        <taxon>Eukaryota</taxon>
        <taxon>Choanoflagellata</taxon>
        <taxon>Craspedida</taxon>
        <taxon>Salpingoecidae</taxon>
        <taxon>Salpingoeca</taxon>
    </lineage>
</organism>
<keyword evidence="7" id="KW-0406">Ion transport</keyword>
<feature type="transmembrane region" description="Helical" evidence="11">
    <location>
        <begin position="83"/>
        <end position="105"/>
    </location>
</feature>
<evidence type="ECO:0000256" key="5">
    <source>
        <dbReference type="ARBA" id="ARBA00022989"/>
    </source>
</evidence>
<evidence type="ECO:0000256" key="9">
    <source>
        <dbReference type="ARBA" id="ARBA00023201"/>
    </source>
</evidence>
<comment type="subcellular location">
    <subcellularLocation>
        <location evidence="1">Membrane</location>
        <topology evidence="1">Multi-pass membrane protein</topology>
    </subcellularLocation>
</comment>
<evidence type="ECO:0000256" key="7">
    <source>
        <dbReference type="ARBA" id="ARBA00023065"/>
    </source>
</evidence>
<dbReference type="InterPro" id="IPR038770">
    <property type="entry name" value="Na+/solute_symporter_sf"/>
</dbReference>
<dbReference type="EMBL" id="GL832962">
    <property type="protein sequence ID" value="EGD83060.1"/>
    <property type="molecule type" value="Genomic_DNA"/>
</dbReference>
<sequence length="658" mass="68797">MADEVEVLARVGCFFAVVWGCGRLFSLIHAQLVGEILAGILLSQDVIGWLPPMDLIVILGQVGLIFLVLEGGMSINVHLLPRIGLRAVLVAVTGTLLPVLLGWAFMTITGKGRIESIAAGAALSSTSIGMASKMLQSMGQLNTTLGNLIAVAAMIDDVLSLVILAVLQRLGSDNGGDAGSDNGVDTPSNVTSTIAASTTSTTSIAGVSTSNGDSAWVYLEPVVVSCAFVLIGAILVQAVPRIERAVPWRQEEHRKQGLLLAVLLITLGLVTAAGYTGTSYLLGAFTAGMAFADVPGVLDYWLELSPVSDMLSSIFFASIGLIVPVNTLFKPIPLGYGVLYTIPAILGKLVTGVFAGALPKAQVVGWAMVGRGELGFLMAQEALEEDLVGSDTFIASVWALLLCTLLSPLAMRRALDKLERTADAYTVEDEVSQHGEFDDSFEAGRGGAVVVVESTAGNIKRRHTRRDGGVHHDGVRDDSTNGNDTGDGDGGGGVVLDSGEKALLSSTDVSGIGATDLSEPGAQCEVKRWRRRDSGDDQSGGGGDVHGRQHQQHIYHVGSSNDSSVAPQAPAAQPHGRTNSDDQDTRQESDGGDGEDGTGVGGGGDNSGSEEAMRVLLQQADAAFAVQTGSGQQQQQRLRRREIDFPTHATLAGRQVRI</sequence>
<keyword evidence="4 11" id="KW-0812">Transmembrane</keyword>
<dbReference type="Proteomes" id="UP000007799">
    <property type="component" value="Unassembled WGS sequence"/>
</dbReference>
<keyword evidence="3" id="KW-0050">Antiport</keyword>
<protein>
    <recommendedName>
        <fullName evidence="12">Cation/H+ exchanger transmembrane domain-containing protein</fullName>
    </recommendedName>
</protein>
<feature type="transmembrane region" description="Helical" evidence="11">
    <location>
        <begin position="336"/>
        <end position="358"/>
    </location>
</feature>
<dbReference type="InterPro" id="IPR006153">
    <property type="entry name" value="Cation/H_exchanger_TM"/>
</dbReference>
<evidence type="ECO:0000256" key="4">
    <source>
        <dbReference type="ARBA" id="ARBA00022692"/>
    </source>
</evidence>
<dbReference type="GO" id="GO:1902600">
    <property type="term" value="P:proton transmembrane transport"/>
    <property type="evidence" value="ECO:0007669"/>
    <property type="project" value="InterPro"/>
</dbReference>
<feature type="transmembrane region" description="Helical" evidence="11">
    <location>
        <begin position="310"/>
        <end position="329"/>
    </location>
</feature>
<keyword evidence="5 11" id="KW-1133">Transmembrane helix</keyword>
<evidence type="ECO:0000256" key="10">
    <source>
        <dbReference type="SAM" id="MobiDB-lite"/>
    </source>
</evidence>
<feature type="transmembrane region" description="Helical" evidence="11">
    <location>
        <begin position="117"/>
        <end position="135"/>
    </location>
</feature>
<evidence type="ECO:0000256" key="1">
    <source>
        <dbReference type="ARBA" id="ARBA00004141"/>
    </source>
</evidence>
<feature type="transmembrane region" description="Helical" evidence="11">
    <location>
        <begin position="147"/>
        <end position="167"/>
    </location>
</feature>
<keyword evidence="6" id="KW-0915">Sodium</keyword>
<feature type="transmembrane region" description="Helical" evidence="11">
    <location>
        <begin position="7"/>
        <end position="29"/>
    </location>
</feature>
<proteinExistence type="predicted"/>
<dbReference type="OrthoDB" id="1288932at2759"/>
<dbReference type="GO" id="GO:0006814">
    <property type="term" value="P:sodium ion transport"/>
    <property type="evidence" value="ECO:0007669"/>
    <property type="project" value="UniProtKB-KW"/>
</dbReference>
<evidence type="ECO:0000256" key="8">
    <source>
        <dbReference type="ARBA" id="ARBA00023136"/>
    </source>
</evidence>
<dbReference type="PANTHER" id="PTHR43562">
    <property type="entry name" value="NAPA-TYPE SODIUM/HYDROGEN ANTIPORTER"/>
    <property type="match status" value="1"/>
</dbReference>
<dbReference type="RefSeq" id="XP_004995424.1">
    <property type="nucleotide sequence ID" value="XM_004995367.1"/>
</dbReference>
<evidence type="ECO:0000256" key="3">
    <source>
        <dbReference type="ARBA" id="ARBA00022449"/>
    </source>
</evidence>
<dbReference type="PANTHER" id="PTHR43562:SF3">
    <property type="entry name" value="SODIUM ION_PROTON EXCHANGER (EUROFUNG)"/>
    <property type="match status" value="1"/>
</dbReference>
<feature type="region of interest" description="Disordered" evidence="10">
    <location>
        <begin position="511"/>
        <end position="613"/>
    </location>
</feature>
<evidence type="ECO:0000313" key="13">
    <source>
        <dbReference type="EMBL" id="EGD83060.1"/>
    </source>
</evidence>
<name>F2U6B9_SALR5</name>
<reference evidence="13" key="1">
    <citation type="submission" date="2009-08" db="EMBL/GenBank/DDBJ databases">
        <title>Annotation of Salpingoeca rosetta.</title>
        <authorList>
            <consortium name="The Broad Institute Genome Sequencing Platform"/>
            <person name="Russ C."/>
            <person name="Cuomo C."/>
            <person name="Burger G."/>
            <person name="Gray M.W."/>
            <person name="Holland P.W.H."/>
            <person name="King N."/>
            <person name="Lang F.B.F."/>
            <person name="Roger A.J."/>
            <person name="Ruiz-Trillo I."/>
            <person name="Young S.K."/>
            <person name="Zeng Q."/>
            <person name="Gargeya S."/>
            <person name="Alvarado L."/>
            <person name="Berlin A."/>
            <person name="Chapman S.B."/>
            <person name="Chen Z."/>
            <person name="Freedman E."/>
            <person name="Gellesch M."/>
            <person name="Goldberg J."/>
            <person name="Griggs A."/>
            <person name="Gujja S."/>
            <person name="Heilman E."/>
            <person name="Heiman D."/>
            <person name="Howarth C."/>
            <person name="Mehta T."/>
            <person name="Neiman D."/>
            <person name="Pearson M."/>
            <person name="Roberts A."/>
            <person name="Saif S."/>
            <person name="Shea T."/>
            <person name="Shenoy N."/>
            <person name="Sisk P."/>
            <person name="Stolte C."/>
            <person name="Sykes S."/>
            <person name="White J."/>
            <person name="Yandava C."/>
            <person name="Haas B."/>
            <person name="Nusbaum C."/>
            <person name="Birren B."/>
        </authorList>
    </citation>
    <scope>NUCLEOTIDE SEQUENCE [LARGE SCALE GENOMIC DNA]</scope>
    <source>
        <strain evidence="13">ATCC 50818</strain>
    </source>
</reference>
<feature type="compositionally biased region" description="Basic and acidic residues" evidence="10">
    <location>
        <begin position="578"/>
        <end position="589"/>
    </location>
</feature>
<evidence type="ECO:0000256" key="6">
    <source>
        <dbReference type="ARBA" id="ARBA00023053"/>
    </source>
</evidence>
<keyword evidence="8 11" id="KW-0472">Membrane</keyword>
<feature type="transmembrane region" description="Helical" evidence="11">
    <location>
        <begin position="49"/>
        <end position="71"/>
    </location>
</feature>
<evidence type="ECO:0000256" key="11">
    <source>
        <dbReference type="SAM" id="Phobius"/>
    </source>
</evidence>
<keyword evidence="2" id="KW-0813">Transport</keyword>
<feature type="transmembrane region" description="Helical" evidence="11">
    <location>
        <begin position="215"/>
        <end position="236"/>
    </location>
</feature>
<dbReference type="Gene3D" id="1.20.1530.20">
    <property type="match status" value="1"/>
</dbReference>
<dbReference type="KEGG" id="sre:PTSG_03697"/>
<evidence type="ECO:0000259" key="12">
    <source>
        <dbReference type="Pfam" id="PF00999"/>
    </source>
</evidence>
<dbReference type="GO" id="GO:0016020">
    <property type="term" value="C:membrane"/>
    <property type="evidence" value="ECO:0007669"/>
    <property type="project" value="UniProtKB-SubCell"/>
</dbReference>
<accession>F2U6B9</accession>
<feature type="transmembrane region" description="Helical" evidence="11">
    <location>
        <begin position="393"/>
        <end position="411"/>
    </location>
</feature>
<dbReference type="GO" id="GO:0015297">
    <property type="term" value="F:antiporter activity"/>
    <property type="evidence" value="ECO:0007669"/>
    <property type="project" value="UniProtKB-KW"/>
</dbReference>
<feature type="domain" description="Cation/H+ exchanger transmembrane" evidence="12">
    <location>
        <begin position="32"/>
        <end position="410"/>
    </location>
</feature>
<feature type="compositionally biased region" description="Gly residues" evidence="10">
    <location>
        <begin position="597"/>
        <end position="606"/>
    </location>
</feature>
<feature type="transmembrane region" description="Helical" evidence="11">
    <location>
        <begin position="257"/>
        <end position="290"/>
    </location>
</feature>
<keyword evidence="14" id="KW-1185">Reference proteome</keyword>
<feature type="compositionally biased region" description="Basic and acidic residues" evidence="10">
    <location>
        <begin position="466"/>
        <end position="479"/>
    </location>
</feature>
<evidence type="ECO:0000313" key="14">
    <source>
        <dbReference type="Proteomes" id="UP000007799"/>
    </source>
</evidence>
<evidence type="ECO:0000256" key="2">
    <source>
        <dbReference type="ARBA" id="ARBA00022448"/>
    </source>
</evidence>
<feature type="region of interest" description="Disordered" evidence="10">
    <location>
        <begin position="460"/>
        <end position="497"/>
    </location>
</feature>
<gene>
    <name evidence="13" type="ORF">PTSG_03697</name>
</gene>